<dbReference type="Pfam" id="PF04471">
    <property type="entry name" value="Mrr_cat"/>
    <property type="match status" value="1"/>
</dbReference>
<sequence>MSIENTPTIYQFRPVVLRVLRDGQVRHVREICKLVADSMGLSKQLRQELIPSGKPRYQHRINWACFGLFHAGLITRPRRGHCQITDAGLQVAERNLSIYTDKDMLEWEVWAKYQEEIAQRKPKSGEAEATTDPSSNPIEVMSNAERDFNAQVETELRKYLQDSSPEFFEKAVIDLLWAMGYGGDYGGKQHVGRSGDGGIDGIIRQDALGLTNIYIQAKRYADTNKVGDPEIRNFIGSLDSRGANLGVFITTSDFQPRAVTTAKNYRHGKIILINGIKLTELMLSYGVAVHQAKQFTLYSIDEDFFEESIA</sequence>
<comment type="caution">
    <text evidence="4">The sequence shown here is derived from an EMBL/GenBank/DDBJ whole genome shotgun (WGS) entry which is preliminary data.</text>
</comment>
<dbReference type="EMBL" id="PNGC01000001">
    <property type="protein sequence ID" value="PMB90393.1"/>
    <property type="molecule type" value="Genomic_DNA"/>
</dbReference>
<dbReference type="InterPro" id="IPR025745">
    <property type="entry name" value="Mrr-like_N_dom"/>
</dbReference>
<dbReference type="InterPro" id="IPR052906">
    <property type="entry name" value="Type_IV_Methyl-Rstrct_Enzyme"/>
</dbReference>
<evidence type="ECO:0000313" key="4">
    <source>
        <dbReference type="EMBL" id="PMB90393.1"/>
    </source>
</evidence>
<dbReference type="SUPFAM" id="SSF52980">
    <property type="entry name" value="Restriction endonuclease-like"/>
    <property type="match status" value="1"/>
</dbReference>
<organism evidence="4 5">
    <name type="scientific">Varibaculum cambriense</name>
    <dbReference type="NCBI Taxonomy" id="184870"/>
    <lineage>
        <taxon>Bacteria</taxon>
        <taxon>Bacillati</taxon>
        <taxon>Actinomycetota</taxon>
        <taxon>Actinomycetes</taxon>
        <taxon>Actinomycetales</taxon>
        <taxon>Actinomycetaceae</taxon>
        <taxon>Varibaculum</taxon>
    </lineage>
</organism>
<keyword evidence="5" id="KW-1185">Reference proteome</keyword>
<evidence type="ECO:0000259" key="3">
    <source>
        <dbReference type="Pfam" id="PF14338"/>
    </source>
</evidence>
<feature type="domain" description="Restriction system protein Mrr-like N-terminal" evidence="3">
    <location>
        <begin position="12"/>
        <end position="92"/>
    </location>
</feature>
<dbReference type="Pfam" id="PF14338">
    <property type="entry name" value="Mrr_N"/>
    <property type="match status" value="1"/>
</dbReference>
<dbReference type="PANTHER" id="PTHR30015">
    <property type="entry name" value="MRR RESTRICTION SYSTEM PROTEIN"/>
    <property type="match status" value="1"/>
</dbReference>
<evidence type="ECO:0000259" key="2">
    <source>
        <dbReference type="Pfam" id="PF04471"/>
    </source>
</evidence>
<dbReference type="InterPro" id="IPR011335">
    <property type="entry name" value="Restrct_endonuc-II-like"/>
</dbReference>
<feature type="domain" description="Restriction endonuclease type IV Mrr" evidence="2">
    <location>
        <begin position="161"/>
        <end position="282"/>
    </location>
</feature>
<name>A0ABX4URS7_9ACTO</name>
<keyword evidence="4" id="KW-0255">Endonuclease</keyword>
<proteinExistence type="predicted"/>
<gene>
    <name evidence="4" type="ORF">CJ240_01250</name>
</gene>
<dbReference type="Proteomes" id="UP000243201">
    <property type="component" value="Unassembled WGS sequence"/>
</dbReference>
<dbReference type="GO" id="GO:0004519">
    <property type="term" value="F:endonuclease activity"/>
    <property type="evidence" value="ECO:0007669"/>
    <property type="project" value="UniProtKB-KW"/>
</dbReference>
<accession>A0ABX4URS7</accession>
<keyword evidence="4" id="KW-0378">Hydrolase</keyword>
<dbReference type="Gene3D" id="3.40.1350.10">
    <property type="match status" value="1"/>
</dbReference>
<keyword evidence="4" id="KW-0540">Nuclease</keyword>
<evidence type="ECO:0000313" key="5">
    <source>
        <dbReference type="Proteomes" id="UP000243201"/>
    </source>
</evidence>
<feature type="region of interest" description="Disordered" evidence="1">
    <location>
        <begin position="120"/>
        <end position="139"/>
    </location>
</feature>
<dbReference type="InterPro" id="IPR007560">
    <property type="entry name" value="Restrct_endonuc_IV_Mrr"/>
</dbReference>
<dbReference type="InterPro" id="IPR011856">
    <property type="entry name" value="tRNA_endonuc-like_dom_sf"/>
</dbReference>
<reference evidence="4 5" key="1">
    <citation type="submission" date="2017-09" db="EMBL/GenBank/DDBJ databases">
        <title>Bacterial strain isolated from the female urinary microbiota.</title>
        <authorList>
            <person name="Thomas-White K."/>
            <person name="Kumar N."/>
            <person name="Forster S."/>
            <person name="Putonti C."/>
            <person name="Lawley T."/>
            <person name="Wolfe A.J."/>
        </authorList>
    </citation>
    <scope>NUCLEOTIDE SEQUENCE [LARGE SCALE GENOMIC DNA]</scope>
    <source>
        <strain evidence="4 5">UMB0744</strain>
    </source>
</reference>
<evidence type="ECO:0000256" key="1">
    <source>
        <dbReference type="SAM" id="MobiDB-lite"/>
    </source>
</evidence>
<protein>
    <submittedName>
        <fullName evidence="4">Restriction endonuclease</fullName>
    </submittedName>
</protein>
<dbReference type="RefSeq" id="WP_022864313.1">
    <property type="nucleotide sequence ID" value="NZ_ATUF01000002.1"/>
</dbReference>
<dbReference type="PANTHER" id="PTHR30015:SF7">
    <property type="entry name" value="TYPE IV METHYL-DIRECTED RESTRICTION ENZYME ECOKMRR"/>
    <property type="match status" value="1"/>
</dbReference>